<organism evidence="2 3">
    <name type="scientific">Tritrichomonas foetus</name>
    <dbReference type="NCBI Taxonomy" id="1144522"/>
    <lineage>
        <taxon>Eukaryota</taxon>
        <taxon>Metamonada</taxon>
        <taxon>Parabasalia</taxon>
        <taxon>Tritrichomonadida</taxon>
        <taxon>Tritrichomonadidae</taxon>
        <taxon>Tritrichomonas</taxon>
    </lineage>
</organism>
<gene>
    <name evidence="2" type="ORF">TRFO_30784</name>
</gene>
<evidence type="ECO:0000313" key="2">
    <source>
        <dbReference type="EMBL" id="OHT02213.1"/>
    </source>
</evidence>
<comment type="caution">
    <text evidence="2">The sequence shown here is derived from an EMBL/GenBank/DDBJ whole genome shotgun (WGS) entry which is preliminary data.</text>
</comment>
<dbReference type="VEuPathDB" id="TrichDB:TRFO_30784"/>
<sequence length="770" mass="87782">MVKFDISHDKFFFHMSVVSPIHSLRLDGKIVNGICNANYSVLFQNHSKSSIEASFTYPFPPSFCPTCFTICYHDKKQTVTLTKSKDSTIAYDDALASNDFAARAFLKDDNRVILNIGYLKPDETCIAVVSFVCQLSLINNILLFALPAAIPKKEQGRRHFPTFSLLLQIEEDTLIKAITTTNDHTNIKINDSKNAGIVENRGISCTECFTLAITSCLPKISRCFYDTYEDHSYLLLTSTSPRVVRNVNTAFTLAIEQSYNATVGQLSLILRAAEFFILSIPLKSRLNIVKYGEVFITAFHEPIEITDENRNQFFEFTRDVQQRSAYSPSAMPKRYISFENANESIKDTLPNDMESAVIVIGTAFSNNIKLDKKSKYFFLDPLGKGDTRDFAHANGASYIPVPDQNSLFSSLLSVIKMTASLPFENAELKINEVIEKIPPLFPSMSFEIFFQIDKKHINQTNNQLLLNFDGELFEVSVNEDSTKSVHYLWAYESINNCRKENYDNDDDGEIDFEFLNSLLFQEDGGVIVFETEDVDLSENVTFIEVDLGSTKESPRFQSKYREINLNNIFAPTINPQNGHNNTITKQKTENRRSMVFRNSFVLNTMNNNPNRLTKNEKSRFYEGDFPQYFRNSIKPIPHVNFSKGPNNSEINKNVTEENKTVNMAKKSPTKKKPFFMLRLMQLQTADGSFKDQNAMNICCGAEIPENYPFDIPLVQFLTAFAIAAFMKKAPADKEKWELVTEKGFIFLESQNPEIQWKNIINEIISVYFAK</sequence>
<dbReference type="InterPro" id="IPR013694">
    <property type="entry name" value="VIT"/>
</dbReference>
<dbReference type="Pfam" id="PF08487">
    <property type="entry name" value="VIT"/>
    <property type="match status" value="1"/>
</dbReference>
<protein>
    <recommendedName>
        <fullName evidence="1">VIT domain-containing protein</fullName>
    </recommendedName>
</protein>
<dbReference type="PANTHER" id="PTHR45737:SF6">
    <property type="entry name" value="VON WILLEBRAND FACTOR A DOMAIN-CONTAINING PROTEIN 5A"/>
    <property type="match status" value="1"/>
</dbReference>
<dbReference type="RefSeq" id="XP_068355349.1">
    <property type="nucleotide sequence ID" value="XM_068507546.1"/>
</dbReference>
<name>A0A1J4JY62_9EUKA</name>
<reference evidence="2" key="1">
    <citation type="submission" date="2016-10" db="EMBL/GenBank/DDBJ databases">
        <authorList>
            <person name="Benchimol M."/>
            <person name="Almeida L.G."/>
            <person name="Vasconcelos A.T."/>
            <person name="Perreira-Neves A."/>
            <person name="Rosa I.A."/>
            <person name="Tasca T."/>
            <person name="Bogo M.R."/>
            <person name="de Souza W."/>
        </authorList>
    </citation>
    <scope>NUCLEOTIDE SEQUENCE [LARGE SCALE GENOMIC DNA]</scope>
    <source>
        <strain evidence="2">K</strain>
    </source>
</reference>
<evidence type="ECO:0000259" key="1">
    <source>
        <dbReference type="PROSITE" id="PS51468"/>
    </source>
</evidence>
<dbReference type="GeneID" id="94842250"/>
<dbReference type="AlphaFoldDB" id="A0A1J4JY62"/>
<dbReference type="EMBL" id="MLAK01000877">
    <property type="protein sequence ID" value="OHT02213.1"/>
    <property type="molecule type" value="Genomic_DNA"/>
</dbReference>
<keyword evidence="3" id="KW-1185">Reference proteome</keyword>
<evidence type="ECO:0000313" key="3">
    <source>
        <dbReference type="Proteomes" id="UP000179807"/>
    </source>
</evidence>
<feature type="domain" description="VIT" evidence="1">
    <location>
        <begin position="5"/>
        <end position="133"/>
    </location>
</feature>
<proteinExistence type="predicted"/>
<dbReference type="PANTHER" id="PTHR45737">
    <property type="entry name" value="VON WILLEBRAND FACTOR A DOMAIN-CONTAINING PROTEIN 5A"/>
    <property type="match status" value="1"/>
</dbReference>
<dbReference type="PROSITE" id="PS51468">
    <property type="entry name" value="VIT"/>
    <property type="match status" value="1"/>
</dbReference>
<dbReference type="Proteomes" id="UP000179807">
    <property type="component" value="Unassembled WGS sequence"/>
</dbReference>
<accession>A0A1J4JY62</accession>